<dbReference type="Gene3D" id="3.20.20.190">
    <property type="entry name" value="Phosphatidylinositol (PI) phosphodiesterase"/>
    <property type="match status" value="1"/>
</dbReference>
<dbReference type="STRING" id="1121345.SAMN02745217_03869"/>
<dbReference type="PANTHER" id="PTHR46211">
    <property type="entry name" value="GLYCEROPHOSPHORYL DIESTER PHOSPHODIESTERASE"/>
    <property type="match status" value="1"/>
</dbReference>
<evidence type="ECO:0000313" key="3">
    <source>
        <dbReference type="EMBL" id="SHO52927.1"/>
    </source>
</evidence>
<keyword evidence="1" id="KW-1133">Transmembrane helix</keyword>
<dbReference type="EMBL" id="FRFD01000012">
    <property type="protein sequence ID" value="SHO52927.1"/>
    <property type="molecule type" value="Genomic_DNA"/>
</dbReference>
<name>A0A1M7YJZ8_9FIRM</name>
<feature type="transmembrane region" description="Helical" evidence="1">
    <location>
        <begin position="77"/>
        <end position="104"/>
    </location>
</feature>
<feature type="transmembrane region" description="Helical" evidence="1">
    <location>
        <begin position="272"/>
        <end position="296"/>
    </location>
</feature>
<feature type="transmembrane region" description="Helical" evidence="1">
    <location>
        <begin position="171"/>
        <end position="191"/>
    </location>
</feature>
<sequence>MDKIEHKKILHIYAQTIKIIARNILYLVIGQGILMAAAYFLLFPLVNEIVDITLKLTGYSYITVGNIDSFLLRPVTILMLLILFIIIGIFLTLDILFLITFFALTERGQKIKISILVKLTVYRLFYCLKKGRAAALITSWILAILSGIPFIFFSIWRFRILHYYMEAAPDGYLALAAILFIAGLLLFLYYVGPYYYHSLLTEKSGILAVSKKDILPHERRNLLISISGWNILLAGVLFLIYVFTMSMTALLVSGFTDRIQATATFIEVYDSMSVYLALIIFVFGITANMALISYTFHRYRKLKINGHEEAEGFFKPAYPYKKIIYFLIIALFSINFYYFYQVVRNGSALEYMNMEDIQVTSHRGYSHSVPENTLAAVSKAIAEKADYVEVDVRVTKDGEMVLLHDTSLKRTTGFNKYIWDVPYEQVSELDAGSWFGSEFTGTKIPTLRELFDLCKGQIKINMDLKYRNDSEELAQKVVALIGEYDMQKQCVITSTSIRCLKEVKEANPEIRTGYITYGIYTSLFGNDAIDFFSMKSNLVTKNIVNEVHRNGKKVLAWTVNTRSEVERLKRLGIDNIITDNPAYIREILQRDDSDKFLTTLLKVIKE</sequence>
<dbReference type="AlphaFoldDB" id="A0A1M7YJZ8"/>
<gene>
    <name evidence="3" type="ORF">SAMN02745217_03869</name>
</gene>
<proteinExistence type="predicted"/>
<dbReference type="InterPro" id="IPR030395">
    <property type="entry name" value="GP_PDE_dom"/>
</dbReference>
<evidence type="ECO:0000259" key="2">
    <source>
        <dbReference type="PROSITE" id="PS51704"/>
    </source>
</evidence>
<dbReference type="Proteomes" id="UP000184612">
    <property type="component" value="Unassembled WGS sequence"/>
</dbReference>
<dbReference type="PANTHER" id="PTHR46211:SF8">
    <property type="entry name" value="PHOSPHODIESTERASE"/>
    <property type="match status" value="1"/>
</dbReference>
<dbReference type="Pfam" id="PF03009">
    <property type="entry name" value="GDPD"/>
    <property type="match status" value="1"/>
</dbReference>
<feature type="transmembrane region" description="Helical" evidence="1">
    <location>
        <begin position="24"/>
        <end position="46"/>
    </location>
</feature>
<keyword evidence="4" id="KW-1185">Reference proteome</keyword>
<dbReference type="SUPFAM" id="SSF51695">
    <property type="entry name" value="PLC-like phosphodiesterases"/>
    <property type="match status" value="1"/>
</dbReference>
<protein>
    <submittedName>
        <fullName evidence="3">Glycerophosphoryl diester phosphodiesterase</fullName>
    </submittedName>
</protein>
<organism evidence="3 4">
    <name type="scientific">Anaerocolumna xylanovorans DSM 12503</name>
    <dbReference type="NCBI Taxonomy" id="1121345"/>
    <lineage>
        <taxon>Bacteria</taxon>
        <taxon>Bacillati</taxon>
        <taxon>Bacillota</taxon>
        <taxon>Clostridia</taxon>
        <taxon>Lachnospirales</taxon>
        <taxon>Lachnospiraceae</taxon>
        <taxon>Anaerocolumna</taxon>
    </lineage>
</organism>
<keyword evidence="1" id="KW-0812">Transmembrane</keyword>
<evidence type="ECO:0000256" key="1">
    <source>
        <dbReference type="SAM" id="Phobius"/>
    </source>
</evidence>
<feature type="transmembrane region" description="Helical" evidence="1">
    <location>
        <begin position="323"/>
        <end position="340"/>
    </location>
</feature>
<keyword evidence="1" id="KW-0472">Membrane</keyword>
<dbReference type="InterPro" id="IPR017946">
    <property type="entry name" value="PLC-like_Pdiesterase_TIM-brl"/>
</dbReference>
<dbReference type="PROSITE" id="PS51704">
    <property type="entry name" value="GP_PDE"/>
    <property type="match status" value="1"/>
</dbReference>
<dbReference type="GO" id="GO:0006629">
    <property type="term" value="P:lipid metabolic process"/>
    <property type="evidence" value="ECO:0007669"/>
    <property type="project" value="InterPro"/>
</dbReference>
<reference evidence="3 4" key="1">
    <citation type="submission" date="2016-12" db="EMBL/GenBank/DDBJ databases">
        <authorList>
            <person name="Song W.-J."/>
            <person name="Kurnit D.M."/>
        </authorList>
    </citation>
    <scope>NUCLEOTIDE SEQUENCE [LARGE SCALE GENOMIC DNA]</scope>
    <source>
        <strain evidence="3 4">DSM 12503</strain>
    </source>
</reference>
<feature type="transmembrane region" description="Helical" evidence="1">
    <location>
        <begin position="133"/>
        <end position="156"/>
    </location>
</feature>
<accession>A0A1M7YJZ8</accession>
<feature type="domain" description="GP-PDE" evidence="2">
    <location>
        <begin position="357"/>
        <end position="588"/>
    </location>
</feature>
<dbReference type="GO" id="GO:0008081">
    <property type="term" value="F:phosphoric diester hydrolase activity"/>
    <property type="evidence" value="ECO:0007669"/>
    <property type="project" value="InterPro"/>
</dbReference>
<dbReference type="RefSeq" id="WP_175562107.1">
    <property type="nucleotide sequence ID" value="NZ_FRFD01000012.1"/>
</dbReference>
<evidence type="ECO:0000313" key="4">
    <source>
        <dbReference type="Proteomes" id="UP000184612"/>
    </source>
</evidence>
<feature type="transmembrane region" description="Helical" evidence="1">
    <location>
        <begin position="229"/>
        <end position="252"/>
    </location>
</feature>